<dbReference type="AlphaFoldDB" id="A0A2S4V1Z5"/>
<protein>
    <submittedName>
        <fullName evidence="1">Uncharacterized protein</fullName>
    </submittedName>
</protein>
<reference evidence="1" key="1">
    <citation type="submission" date="2017-12" db="EMBL/GenBank/DDBJ databases">
        <title>Gene loss provides genomic basis for host adaptation in cereal stripe rust fungi.</title>
        <authorList>
            <person name="Xia C."/>
        </authorList>
    </citation>
    <scope>NUCLEOTIDE SEQUENCE [LARGE SCALE GENOMIC DNA]</scope>
    <source>
        <strain evidence="1">93-210</strain>
    </source>
</reference>
<dbReference type="VEuPathDB" id="FungiDB:PSHT_12074"/>
<evidence type="ECO:0000313" key="1">
    <source>
        <dbReference type="EMBL" id="POW03533.1"/>
    </source>
</evidence>
<accession>A0A2S4V1Z5</accession>
<dbReference type="EMBL" id="PKSL01000124">
    <property type="protein sequence ID" value="POW03533.1"/>
    <property type="molecule type" value="Genomic_DNA"/>
</dbReference>
<sequence>MEQEIRAAAIEKEMVNYKEAQFHLKQTKLVLATIQAANSQFRSDNVLKANGSNFGDWCRNISDVGSACLTGSHFFFNKCNNNTFVRIGQAVMINSIH</sequence>
<gene>
    <name evidence="1" type="ORF">PSTT_11026</name>
</gene>
<comment type="caution">
    <text evidence="1">The sequence shown here is derived from an EMBL/GenBank/DDBJ whole genome shotgun (WGS) entry which is preliminary data.</text>
</comment>
<name>A0A2S4V1Z5_9BASI</name>
<evidence type="ECO:0000313" key="2">
    <source>
        <dbReference type="Proteomes" id="UP000239156"/>
    </source>
</evidence>
<dbReference type="Proteomes" id="UP000239156">
    <property type="component" value="Unassembled WGS sequence"/>
</dbReference>
<organism evidence="1 2">
    <name type="scientific">Puccinia striiformis</name>
    <dbReference type="NCBI Taxonomy" id="27350"/>
    <lineage>
        <taxon>Eukaryota</taxon>
        <taxon>Fungi</taxon>
        <taxon>Dikarya</taxon>
        <taxon>Basidiomycota</taxon>
        <taxon>Pucciniomycotina</taxon>
        <taxon>Pucciniomycetes</taxon>
        <taxon>Pucciniales</taxon>
        <taxon>Pucciniaceae</taxon>
        <taxon>Puccinia</taxon>
    </lineage>
</organism>
<dbReference type="VEuPathDB" id="FungiDB:PSTT_11026"/>
<keyword evidence="2" id="KW-1185">Reference proteome</keyword>
<proteinExistence type="predicted"/>